<feature type="region of interest" description="Disordered" evidence="2">
    <location>
        <begin position="231"/>
        <end position="283"/>
    </location>
</feature>
<dbReference type="InterPro" id="IPR001810">
    <property type="entry name" value="F-box_dom"/>
</dbReference>
<feature type="compositionally biased region" description="Gly residues" evidence="2">
    <location>
        <begin position="190"/>
        <end position="202"/>
    </location>
</feature>
<dbReference type="PANTHER" id="PTHR16271:SF11">
    <property type="entry name" value="F-BOX ONLY PROTEIN 34"/>
    <property type="match status" value="1"/>
</dbReference>
<dbReference type="AlphaFoldDB" id="A0ABD1KIQ2"/>
<feature type="region of interest" description="Disordered" evidence="2">
    <location>
        <begin position="185"/>
        <end position="208"/>
    </location>
</feature>
<dbReference type="PANTHER" id="PTHR16271">
    <property type="entry name" value="F-BOX ONLY PROTEIN 34/46 FAMILY MEMBER"/>
    <property type="match status" value="1"/>
</dbReference>
<evidence type="ECO:0000256" key="1">
    <source>
        <dbReference type="ARBA" id="ARBA00022786"/>
    </source>
</evidence>
<sequence length="750" mass="82239">MPQKVCESLSYFSPAPYQEPRKPSSKAQLDWRLANMHLKPYPNPQKKEPVVESPCSLHMDQQGALRREWGVRQSYPLMAPMGSGTANRCPLGVLSTNTLHRSLSSTNATSLAGAWTGRKGKGNPPVPAKVTLTSSLVLLASPTGLENEVSLRIYQSEDGDGPLDIWAMIKPGNTKEKIAIFAGRQRGRSGDAGGVGDTGPAGEGSPQDPRFMCFMKSKGCRVEGGCSLAKRRRLGKMDKTKGTESQPSNLERPPPLVPLCDTQAPSAGETEEGLPQVDGEEGGRMVSVVERVAVLEQMANGDQNMDVKPVPLRSSSTMMRSKAPALSSELKGLETAEGQEEPESVRVLDMVARLESECLKSQSCRESGELSRNNSLRRNVARVLLAGSQPESPAEHQVEEQCLLEEPSVEGGKQPKTHSESLTSPTPSAPPVVALKVDETSKAQLAQVECRIKDAGKDPEQNLEHVLPSSVSQLPGTVEVEEPMPGMLFFRQSPPQPLSKQQTPQHKETTTYSKISVTVVATVSKSQGCVQSGGSTGILVKADQLPVHGGRAQALHEHKNNEGGDCEAGGEGTGSHHSNEEEGDCTGREIPTFPLQRQVSHDFLEMRFKIQQLLEPQPYLAVLPHHVLIQIFSLLPTQALAALKCTCRDFKSIIERYDVRPTDSRWVSEPRYRDDPCKHCKKHYRRGDVSLCRWHHKPYCQAMPYGPGYWMCCRGAHKDTPGCNVGLHDNRWVPSSHRMSIYKNRDMEEA</sequence>
<dbReference type="InterPro" id="IPR036047">
    <property type="entry name" value="F-box-like_dom_sf"/>
</dbReference>
<dbReference type="SUPFAM" id="SSF81383">
    <property type="entry name" value="F-box domain"/>
    <property type="match status" value="1"/>
</dbReference>
<dbReference type="Gene3D" id="1.20.1280.50">
    <property type="match status" value="1"/>
</dbReference>
<accession>A0ABD1KIQ2</accession>
<dbReference type="Pfam" id="PF12937">
    <property type="entry name" value="F-box-like"/>
    <property type="match status" value="1"/>
</dbReference>
<dbReference type="InterPro" id="IPR039594">
    <property type="entry name" value="FBXO34/46"/>
</dbReference>
<feature type="region of interest" description="Disordered" evidence="2">
    <location>
        <begin position="304"/>
        <end position="343"/>
    </location>
</feature>
<dbReference type="Proteomes" id="UP001591681">
    <property type="component" value="Unassembled WGS sequence"/>
</dbReference>
<keyword evidence="1" id="KW-0833">Ubl conjugation pathway</keyword>
<dbReference type="CDD" id="cd22105">
    <property type="entry name" value="F-box_FBXO34-like"/>
    <property type="match status" value="1"/>
</dbReference>
<comment type="caution">
    <text evidence="4">The sequence shown here is derived from an EMBL/GenBank/DDBJ whole genome shotgun (WGS) entry which is preliminary data.</text>
</comment>
<evidence type="ECO:0000313" key="5">
    <source>
        <dbReference type="Proteomes" id="UP001591681"/>
    </source>
</evidence>
<dbReference type="SMART" id="SM00256">
    <property type="entry name" value="FBOX"/>
    <property type="match status" value="1"/>
</dbReference>
<evidence type="ECO:0000256" key="2">
    <source>
        <dbReference type="SAM" id="MobiDB-lite"/>
    </source>
</evidence>
<proteinExistence type="predicted"/>
<reference evidence="4 5" key="1">
    <citation type="submission" date="2024-09" db="EMBL/GenBank/DDBJ databases">
        <title>A chromosome-level genome assembly of Gray's grenadier anchovy, Coilia grayii.</title>
        <authorList>
            <person name="Fu Z."/>
        </authorList>
    </citation>
    <scope>NUCLEOTIDE SEQUENCE [LARGE SCALE GENOMIC DNA]</scope>
    <source>
        <strain evidence="4">G4</strain>
        <tissue evidence="4">Muscle</tissue>
    </source>
</reference>
<evidence type="ECO:0000259" key="3">
    <source>
        <dbReference type="PROSITE" id="PS50181"/>
    </source>
</evidence>
<organism evidence="4 5">
    <name type="scientific">Coilia grayii</name>
    <name type="common">Gray's grenadier anchovy</name>
    <dbReference type="NCBI Taxonomy" id="363190"/>
    <lineage>
        <taxon>Eukaryota</taxon>
        <taxon>Metazoa</taxon>
        <taxon>Chordata</taxon>
        <taxon>Craniata</taxon>
        <taxon>Vertebrata</taxon>
        <taxon>Euteleostomi</taxon>
        <taxon>Actinopterygii</taxon>
        <taxon>Neopterygii</taxon>
        <taxon>Teleostei</taxon>
        <taxon>Clupei</taxon>
        <taxon>Clupeiformes</taxon>
        <taxon>Clupeoidei</taxon>
        <taxon>Engraulidae</taxon>
        <taxon>Coilinae</taxon>
        <taxon>Coilia</taxon>
    </lineage>
</organism>
<feature type="domain" description="F-box" evidence="3">
    <location>
        <begin position="617"/>
        <end position="669"/>
    </location>
</feature>
<protein>
    <recommendedName>
        <fullName evidence="3">F-box domain-containing protein</fullName>
    </recommendedName>
</protein>
<gene>
    <name evidence="4" type="ORF">ACEWY4_005566</name>
</gene>
<feature type="region of interest" description="Disordered" evidence="2">
    <location>
        <begin position="558"/>
        <end position="588"/>
    </location>
</feature>
<dbReference type="EMBL" id="JBHFQA010000005">
    <property type="protein sequence ID" value="KAL2099086.1"/>
    <property type="molecule type" value="Genomic_DNA"/>
</dbReference>
<dbReference type="PROSITE" id="PS50181">
    <property type="entry name" value="FBOX"/>
    <property type="match status" value="1"/>
</dbReference>
<name>A0ABD1KIQ2_9TELE</name>
<evidence type="ECO:0000313" key="4">
    <source>
        <dbReference type="EMBL" id="KAL2099086.1"/>
    </source>
</evidence>
<feature type="region of interest" description="Disordered" evidence="2">
    <location>
        <begin position="406"/>
        <end position="429"/>
    </location>
</feature>
<keyword evidence="5" id="KW-1185">Reference proteome</keyword>